<feature type="domain" description="DUF6602" evidence="1">
    <location>
        <begin position="21"/>
        <end position="126"/>
    </location>
</feature>
<dbReference type="InterPro" id="IPR046537">
    <property type="entry name" value="DUF6602"/>
</dbReference>
<dbReference type="EMBL" id="JAGSVG010000038">
    <property type="protein sequence ID" value="MBR8133255.1"/>
    <property type="molecule type" value="Genomic_DNA"/>
</dbReference>
<proteinExistence type="predicted"/>
<reference evidence="2" key="1">
    <citation type="submission" date="2021-04" db="EMBL/GenBank/DDBJ databases">
        <title>A collection of bacterial strains from the Burkholderia cepacia Research Laboratory and Repository.</title>
        <authorList>
            <person name="Lipuma J."/>
            <person name="Spilker T."/>
        </authorList>
    </citation>
    <scope>NUCLEOTIDE SEQUENCE</scope>
    <source>
        <strain evidence="2">AU36012</strain>
    </source>
</reference>
<dbReference type="Pfam" id="PF20247">
    <property type="entry name" value="DUF6602"/>
    <property type="match status" value="1"/>
</dbReference>
<comment type="caution">
    <text evidence="2">The sequence shown here is derived from an EMBL/GenBank/DDBJ whole genome shotgun (WGS) entry which is preliminary data.</text>
</comment>
<evidence type="ECO:0000259" key="1">
    <source>
        <dbReference type="Pfam" id="PF20247"/>
    </source>
</evidence>
<dbReference type="CDD" id="cd21173">
    <property type="entry name" value="NucC-like"/>
    <property type="match status" value="1"/>
</dbReference>
<sequence>MKRMLEAHFDEVESTLLQTSRIAANAGHTLHRGTPRENLITNFLSTHLGANVAIGTGEVIDHRSMPRDKRNQFDIVIYRTNYPKLDFGGVTGFLVESVVATIEVKSLLDEAAMLQACSAAANLKALESQSTRYASFGWIPPKPLSFVLAYDGPARMETVRSWQTKVTEQLELPADDWTERDRLTKAGHSLDAVTLLGRGIYTLCNSPMFNSADARAKTFMWEGERGSLLYFFLALQLATMGMEGANLNTAPYLQGHSFNGQFFA</sequence>
<dbReference type="AlphaFoldDB" id="A0AA41JN41"/>
<evidence type="ECO:0000313" key="2">
    <source>
        <dbReference type="EMBL" id="MBR8133255.1"/>
    </source>
</evidence>
<accession>A0AA41JN41</accession>
<protein>
    <recommendedName>
        <fullName evidence="1">DUF6602 domain-containing protein</fullName>
    </recommendedName>
</protein>
<dbReference type="RefSeq" id="WP_146124476.1">
    <property type="nucleotide sequence ID" value="NZ_CADERF010000016.1"/>
</dbReference>
<name>A0AA41JN41_9BURK</name>
<dbReference type="Proteomes" id="UP000682266">
    <property type="component" value="Unassembled WGS sequence"/>
</dbReference>
<organism evidence="2 3">
    <name type="scientific">Burkholderia ambifaria</name>
    <dbReference type="NCBI Taxonomy" id="152480"/>
    <lineage>
        <taxon>Bacteria</taxon>
        <taxon>Pseudomonadati</taxon>
        <taxon>Pseudomonadota</taxon>
        <taxon>Betaproteobacteria</taxon>
        <taxon>Burkholderiales</taxon>
        <taxon>Burkholderiaceae</taxon>
        <taxon>Burkholderia</taxon>
        <taxon>Burkholderia cepacia complex</taxon>
    </lineage>
</organism>
<gene>
    <name evidence="2" type="ORF">KDW93_30630</name>
</gene>
<evidence type="ECO:0000313" key="3">
    <source>
        <dbReference type="Proteomes" id="UP000682266"/>
    </source>
</evidence>